<dbReference type="Pfam" id="PF00563">
    <property type="entry name" value="EAL"/>
    <property type="match status" value="1"/>
</dbReference>
<organism evidence="3 4">
    <name type="scientific">Pseudoroseomonas cervicalis ATCC 49957</name>
    <dbReference type="NCBI Taxonomy" id="525371"/>
    <lineage>
        <taxon>Bacteria</taxon>
        <taxon>Pseudomonadati</taxon>
        <taxon>Pseudomonadota</taxon>
        <taxon>Alphaproteobacteria</taxon>
        <taxon>Acetobacterales</taxon>
        <taxon>Roseomonadaceae</taxon>
        <taxon>Roseomonas</taxon>
    </lineage>
</organism>
<dbReference type="InterPro" id="IPR001633">
    <property type="entry name" value="EAL_dom"/>
</dbReference>
<dbReference type="SUPFAM" id="SSF141868">
    <property type="entry name" value="EAL domain-like"/>
    <property type="match status" value="1"/>
</dbReference>
<dbReference type="RefSeq" id="WP_007002805.1">
    <property type="nucleotide sequence ID" value="NZ_GG770777.1"/>
</dbReference>
<dbReference type="HOGENOM" id="CLU_000445_70_50_5"/>
<dbReference type="GO" id="GO:0071111">
    <property type="term" value="F:cyclic-guanylate-specific phosphodiesterase activity"/>
    <property type="evidence" value="ECO:0007669"/>
    <property type="project" value="InterPro"/>
</dbReference>
<gene>
    <name evidence="3" type="ORF">HMPREF0731_3775</name>
</gene>
<dbReference type="PANTHER" id="PTHR33121">
    <property type="entry name" value="CYCLIC DI-GMP PHOSPHODIESTERASE PDEF"/>
    <property type="match status" value="1"/>
</dbReference>
<name>D5RRR3_9PROT</name>
<dbReference type="Gene3D" id="3.20.20.450">
    <property type="entry name" value="EAL domain"/>
    <property type="match status" value="1"/>
</dbReference>
<comment type="caution">
    <text evidence="3">The sequence shown here is derived from an EMBL/GenBank/DDBJ whole genome shotgun (WGS) entry which is preliminary data.</text>
</comment>
<dbReference type="SMART" id="SM00052">
    <property type="entry name" value="EAL"/>
    <property type="match status" value="1"/>
</dbReference>
<accession>D5RRR3</accession>
<evidence type="ECO:0000259" key="2">
    <source>
        <dbReference type="PROSITE" id="PS50883"/>
    </source>
</evidence>
<dbReference type="OrthoDB" id="9793210at2"/>
<evidence type="ECO:0000313" key="4">
    <source>
        <dbReference type="Proteomes" id="UP000005324"/>
    </source>
</evidence>
<proteinExistence type="predicted"/>
<dbReference type="PROSITE" id="PS50883">
    <property type="entry name" value="EAL"/>
    <property type="match status" value="1"/>
</dbReference>
<dbReference type="AlphaFoldDB" id="D5RRR3"/>
<sequence>MGHAFAPRPAPRFAPSGEAGRGGCAGCRTPAAPVPPLSMAFQPILRCDAGGHGLFAYEALVRGPGGEGAASVLSQIHDGNRYAFDQACRVRAIELAARLGLLDGPALLSINFLPNAVYEPRACIRTSLEAARRVGLPHDRLVFEFTEHEAMLEPAHLLRILAEYREVGFRTAIDDFGAGHSGLTLLAEFRPDVVKLDMALLRGMDADPVRRTILRHIVAMCAELGCQVVAEGVETPGEFAALRALGVTLFQGYLLGRPQFEALPSATCPG</sequence>
<dbReference type="CDD" id="cd01948">
    <property type="entry name" value="EAL"/>
    <property type="match status" value="1"/>
</dbReference>
<dbReference type="InterPro" id="IPR035919">
    <property type="entry name" value="EAL_sf"/>
</dbReference>
<dbReference type="PANTHER" id="PTHR33121:SF15">
    <property type="entry name" value="BLUE LIGHT- AND TEMPERATURE-REGULATED ANTIREPRESSOR BLUF"/>
    <property type="match status" value="1"/>
</dbReference>
<dbReference type="EMBL" id="ADVL01000711">
    <property type="protein sequence ID" value="EFH10005.1"/>
    <property type="molecule type" value="Genomic_DNA"/>
</dbReference>
<keyword evidence="4" id="KW-1185">Reference proteome</keyword>
<protein>
    <submittedName>
        <fullName evidence="3">Cyclic diguanylate phosphodiesterase (EAL) domain protein</fullName>
    </submittedName>
</protein>
<feature type="region of interest" description="Disordered" evidence="1">
    <location>
        <begin position="1"/>
        <end position="22"/>
    </location>
</feature>
<feature type="domain" description="EAL" evidence="2">
    <location>
        <begin position="21"/>
        <end position="270"/>
    </location>
</feature>
<dbReference type="InterPro" id="IPR050706">
    <property type="entry name" value="Cyclic-di-GMP_PDE-like"/>
</dbReference>
<evidence type="ECO:0000256" key="1">
    <source>
        <dbReference type="SAM" id="MobiDB-lite"/>
    </source>
</evidence>
<reference evidence="3 4" key="1">
    <citation type="submission" date="2010-04" db="EMBL/GenBank/DDBJ databases">
        <authorList>
            <person name="Qin X."/>
            <person name="Bachman B."/>
            <person name="Battles P."/>
            <person name="Bell A."/>
            <person name="Bess C."/>
            <person name="Bickham C."/>
            <person name="Chaboub L."/>
            <person name="Chen D."/>
            <person name="Coyle M."/>
            <person name="Deiros D.R."/>
            <person name="Dinh H."/>
            <person name="Forbes L."/>
            <person name="Fowler G."/>
            <person name="Francisco L."/>
            <person name="Fu Q."/>
            <person name="Gubbala S."/>
            <person name="Hale W."/>
            <person name="Han Y."/>
            <person name="Hemphill L."/>
            <person name="Highlander S.K."/>
            <person name="Hirani K."/>
            <person name="Hogues M."/>
            <person name="Jackson L."/>
            <person name="Jakkamsetti A."/>
            <person name="Javaid M."/>
            <person name="Jiang H."/>
            <person name="Korchina V."/>
            <person name="Kovar C."/>
            <person name="Lara F."/>
            <person name="Lee S."/>
            <person name="Mata R."/>
            <person name="Mathew T."/>
            <person name="Moen C."/>
            <person name="Morales K."/>
            <person name="Munidasa M."/>
            <person name="Nazareth L."/>
            <person name="Ngo R."/>
            <person name="Nguyen L."/>
            <person name="Okwuonu G."/>
            <person name="Ongeri F."/>
            <person name="Patil S."/>
            <person name="Petrosino J."/>
            <person name="Pham C."/>
            <person name="Pham P."/>
            <person name="Pu L.-L."/>
            <person name="Puazo M."/>
            <person name="Raj R."/>
            <person name="Reid J."/>
            <person name="Rouhana J."/>
            <person name="Saada N."/>
            <person name="Shang Y."/>
            <person name="Simmons D."/>
            <person name="Thornton R."/>
            <person name="Warren J."/>
            <person name="Weissenberger G."/>
            <person name="Zhang J."/>
            <person name="Zhang L."/>
            <person name="Zhou C."/>
            <person name="Zhu D."/>
            <person name="Muzny D."/>
            <person name="Worley K."/>
            <person name="Gibbs R."/>
        </authorList>
    </citation>
    <scope>NUCLEOTIDE SEQUENCE [LARGE SCALE GENOMIC DNA]</scope>
    <source>
        <strain evidence="3 4">ATCC 49957</strain>
    </source>
</reference>
<feature type="compositionally biased region" description="Low complexity" evidence="1">
    <location>
        <begin position="1"/>
        <end position="15"/>
    </location>
</feature>
<dbReference type="Proteomes" id="UP000005324">
    <property type="component" value="Unassembled WGS sequence"/>
</dbReference>
<evidence type="ECO:0000313" key="3">
    <source>
        <dbReference type="EMBL" id="EFH10005.1"/>
    </source>
</evidence>